<evidence type="ECO:0000256" key="1">
    <source>
        <dbReference type="ARBA" id="ARBA00004141"/>
    </source>
</evidence>
<dbReference type="InterPro" id="IPR044878">
    <property type="entry name" value="UbiA_sf"/>
</dbReference>
<dbReference type="PANTHER" id="PTHR42723">
    <property type="entry name" value="CHLOROPHYLL SYNTHASE"/>
    <property type="match status" value="1"/>
</dbReference>
<dbReference type="InParanoid" id="A0A1B7MLH7"/>
<sequence>MNYLRILYSFTSDDITTTIIPITLFAVVAGPLCTIQRCTHIIFWIWLHLLQFNVANQIIDPQEDGKNKSSRPIPSGQINVEDAVVLRWALVPVCLATSAYYSSKVFGISFVLALFIIMYNELDAHWHWVSKNFITAVGYACFEIGSTLIAGKDMSRLEPTAVSAIIMSLAVFVSTLHAQDFRDIEGDRLIGRQTLPIAFPNFARTSMFICLPLWSIYLSRVWGVDIFCTSAFTAFAAMVGLRFMTCNTPQAARRSCKLYCLWFSVAHLLPAYWRYFHETQTYSF</sequence>
<dbReference type="GO" id="GO:0016765">
    <property type="term" value="F:transferase activity, transferring alkyl or aryl (other than methyl) groups"/>
    <property type="evidence" value="ECO:0007669"/>
    <property type="project" value="InterPro"/>
</dbReference>
<dbReference type="PANTHER" id="PTHR42723:SF1">
    <property type="entry name" value="CHLOROPHYLL SYNTHASE, CHLOROPLASTIC"/>
    <property type="match status" value="1"/>
</dbReference>
<dbReference type="InterPro" id="IPR050475">
    <property type="entry name" value="Prenyltransferase_related"/>
</dbReference>
<gene>
    <name evidence="6" type="ORF">K503DRAFT_700357</name>
</gene>
<keyword evidence="4 5" id="KW-0472">Membrane</keyword>
<comment type="subcellular location">
    <subcellularLocation>
        <location evidence="1">Membrane</location>
        <topology evidence="1">Multi-pass membrane protein</topology>
    </subcellularLocation>
</comment>
<dbReference type="CDD" id="cd13965">
    <property type="entry name" value="PT_UbiA_3"/>
    <property type="match status" value="1"/>
</dbReference>
<evidence type="ECO:0000256" key="2">
    <source>
        <dbReference type="ARBA" id="ARBA00022692"/>
    </source>
</evidence>
<dbReference type="Gene3D" id="1.10.357.140">
    <property type="entry name" value="UbiA prenyltransferase"/>
    <property type="match status" value="1"/>
</dbReference>
<dbReference type="STRING" id="1314800.A0A1B7MLH7"/>
<dbReference type="GO" id="GO:0016020">
    <property type="term" value="C:membrane"/>
    <property type="evidence" value="ECO:0007669"/>
    <property type="project" value="UniProtKB-SubCell"/>
</dbReference>
<reference evidence="6 7" key="1">
    <citation type="submission" date="2016-06" db="EMBL/GenBank/DDBJ databases">
        <title>Comparative genomics of the ectomycorrhizal sister species Rhizopogon vinicolor and Rhizopogon vesiculosus (Basidiomycota: Boletales) reveals a divergence of the mating type B locus.</title>
        <authorList>
            <consortium name="DOE Joint Genome Institute"/>
            <person name="Mujic A.B."/>
            <person name="Kuo A."/>
            <person name="Tritt A."/>
            <person name="Lipzen A."/>
            <person name="Chen C."/>
            <person name="Johnson J."/>
            <person name="Sharma A."/>
            <person name="Barry K."/>
            <person name="Grigoriev I.V."/>
            <person name="Spatafora J.W."/>
        </authorList>
    </citation>
    <scope>NUCLEOTIDE SEQUENCE [LARGE SCALE GENOMIC DNA]</scope>
    <source>
        <strain evidence="6 7">AM-OR11-026</strain>
    </source>
</reference>
<dbReference type="AlphaFoldDB" id="A0A1B7MLH7"/>
<evidence type="ECO:0000313" key="6">
    <source>
        <dbReference type="EMBL" id="OAX33464.1"/>
    </source>
</evidence>
<organism evidence="6 7">
    <name type="scientific">Rhizopogon vinicolor AM-OR11-026</name>
    <dbReference type="NCBI Taxonomy" id="1314800"/>
    <lineage>
        <taxon>Eukaryota</taxon>
        <taxon>Fungi</taxon>
        <taxon>Dikarya</taxon>
        <taxon>Basidiomycota</taxon>
        <taxon>Agaricomycotina</taxon>
        <taxon>Agaricomycetes</taxon>
        <taxon>Agaricomycetidae</taxon>
        <taxon>Boletales</taxon>
        <taxon>Suillineae</taxon>
        <taxon>Rhizopogonaceae</taxon>
        <taxon>Rhizopogon</taxon>
    </lineage>
</organism>
<dbReference type="Proteomes" id="UP000092154">
    <property type="component" value="Unassembled WGS sequence"/>
</dbReference>
<dbReference type="InterPro" id="IPR000537">
    <property type="entry name" value="UbiA_prenyltransferase"/>
</dbReference>
<keyword evidence="7" id="KW-1185">Reference proteome</keyword>
<feature type="transmembrane region" description="Helical" evidence="5">
    <location>
        <begin position="15"/>
        <end position="34"/>
    </location>
</feature>
<feature type="transmembrane region" description="Helical" evidence="5">
    <location>
        <begin position="132"/>
        <end position="151"/>
    </location>
</feature>
<evidence type="ECO:0000256" key="3">
    <source>
        <dbReference type="ARBA" id="ARBA00022989"/>
    </source>
</evidence>
<name>A0A1B7MLH7_9AGAM</name>
<keyword evidence="2 5" id="KW-0812">Transmembrane</keyword>
<feature type="transmembrane region" description="Helical" evidence="5">
    <location>
        <begin position="256"/>
        <end position="275"/>
    </location>
</feature>
<evidence type="ECO:0008006" key="8">
    <source>
        <dbReference type="Google" id="ProtNLM"/>
    </source>
</evidence>
<keyword evidence="3 5" id="KW-1133">Transmembrane helix</keyword>
<dbReference type="Pfam" id="PF01040">
    <property type="entry name" value="UbiA"/>
    <property type="match status" value="1"/>
</dbReference>
<feature type="transmembrane region" description="Helical" evidence="5">
    <location>
        <begin position="157"/>
        <end position="176"/>
    </location>
</feature>
<accession>A0A1B7MLH7</accession>
<feature type="transmembrane region" description="Helical" evidence="5">
    <location>
        <begin position="99"/>
        <end position="120"/>
    </location>
</feature>
<dbReference type="OrthoDB" id="434972at2759"/>
<evidence type="ECO:0000256" key="5">
    <source>
        <dbReference type="SAM" id="Phobius"/>
    </source>
</evidence>
<evidence type="ECO:0000313" key="7">
    <source>
        <dbReference type="Proteomes" id="UP000092154"/>
    </source>
</evidence>
<proteinExistence type="predicted"/>
<protein>
    <recommendedName>
        <fullName evidence="8">UbiA prenyltransferase</fullName>
    </recommendedName>
</protein>
<feature type="transmembrane region" description="Helical" evidence="5">
    <location>
        <begin position="222"/>
        <end position="244"/>
    </location>
</feature>
<evidence type="ECO:0000256" key="4">
    <source>
        <dbReference type="ARBA" id="ARBA00023136"/>
    </source>
</evidence>
<dbReference type="EMBL" id="KV448764">
    <property type="protein sequence ID" value="OAX33464.1"/>
    <property type="molecule type" value="Genomic_DNA"/>
</dbReference>